<dbReference type="InterPro" id="IPR011528">
    <property type="entry name" value="NERD"/>
</dbReference>
<feature type="domain" description="NERD" evidence="1">
    <location>
        <begin position="12"/>
        <end position="127"/>
    </location>
</feature>
<evidence type="ECO:0000259" key="2">
    <source>
        <dbReference type="Pfam" id="PF13538"/>
    </source>
</evidence>
<dbReference type="Pfam" id="PF13604">
    <property type="entry name" value="AAA_30"/>
    <property type="match status" value="1"/>
</dbReference>
<dbReference type="Pfam" id="PF08378">
    <property type="entry name" value="NERD"/>
    <property type="match status" value="1"/>
</dbReference>
<evidence type="ECO:0000313" key="3">
    <source>
        <dbReference type="EMBL" id="WHP07524.1"/>
    </source>
</evidence>
<sequence length="544" mass="61338">MQNTISSAQLVGNLAESKVIECLESLSKPWQSFSSVEWRLIQQHGEQIGEADAIVFHPQHGLIVLEIKAGAVYVKDGQWFYASGRSMSQSPCQQARRNRYALMEKLSAKIGKEALNQLTVTHAVFFPDVIWKSETPTELPSKSFLLDRQSLKNIENALLQIFKEASSIQKTWTKPQQHAIQQIFAPSVVTFSPLVVQMEQTSQALHRATQQQMHVLRMLSSQNRLLIDGIAGSGKTHLAMALAEQHTQQDKQVLLTCYNRYLAAQLAQATAHIPNIKAIAFHDLVKEYAELAGLSYTEPQNPADLEYFYGEGATELLLEAIDIVNSRFDSIIVDEAADFKSEWWIALEALGTENFSWYCFFDLQQNIYLDKQIWQPPFAANVMSLTENLRNTQPIGLVATKYGQSKPAERYLVEQGIEPLWHYCDDFAEMAIQLRQLLKQLIEKEQIPVENIVVLSPFRHNNKQSSWSVGLDHVNVNTNMAQIVPNHVRVGTIQGFKGLEAEVVILVGLNAKAAQHPTWFYVGATRAKAALYILALKDSWFAES</sequence>
<dbReference type="RefSeq" id="WP_283269191.1">
    <property type="nucleotide sequence ID" value="NZ_CP125669.1"/>
</dbReference>
<feature type="domain" description="UvrD-like helicase C-terminal" evidence="2">
    <location>
        <begin position="487"/>
        <end position="533"/>
    </location>
</feature>
<dbReference type="InterPro" id="IPR050534">
    <property type="entry name" value="Coronavir_polyprotein_1ab"/>
</dbReference>
<dbReference type="Gene3D" id="3.40.50.300">
    <property type="entry name" value="P-loop containing nucleotide triphosphate hydrolases"/>
    <property type="match status" value="2"/>
</dbReference>
<reference evidence="3 4" key="1">
    <citation type="submission" date="2023-05" db="EMBL/GenBank/DDBJ databases">
        <title>The complete genome of Acinetobacter sp. nov KCTC 92772.</title>
        <authorList>
            <person name="Zhou G."/>
        </authorList>
    </citation>
    <scope>NUCLEOTIDE SEQUENCE [LARGE SCALE GENOMIC DNA]</scope>
    <source>
        <strain evidence="3 4">KCTC 92772</strain>
    </source>
</reference>
<dbReference type="Proteomes" id="UP001229836">
    <property type="component" value="Chromosome"/>
</dbReference>
<dbReference type="Pfam" id="PF13538">
    <property type="entry name" value="UvrD_C_2"/>
    <property type="match status" value="1"/>
</dbReference>
<dbReference type="EMBL" id="CP125669">
    <property type="protein sequence ID" value="WHP07524.1"/>
    <property type="molecule type" value="Genomic_DNA"/>
</dbReference>
<accession>A0ABY8SCS9</accession>
<gene>
    <name evidence="3" type="ORF">QLH32_08775</name>
</gene>
<keyword evidence="4" id="KW-1185">Reference proteome</keyword>
<dbReference type="InterPro" id="IPR027417">
    <property type="entry name" value="P-loop_NTPase"/>
</dbReference>
<proteinExistence type="predicted"/>
<organism evidence="3 4">
    <name type="scientific">Acinetobacter corruptisaponis</name>
    <dbReference type="NCBI Taxonomy" id="3045147"/>
    <lineage>
        <taxon>Bacteria</taxon>
        <taxon>Pseudomonadati</taxon>
        <taxon>Pseudomonadota</taxon>
        <taxon>Gammaproteobacteria</taxon>
        <taxon>Moraxellales</taxon>
        <taxon>Moraxellaceae</taxon>
        <taxon>Acinetobacter</taxon>
    </lineage>
</organism>
<evidence type="ECO:0000259" key="1">
    <source>
        <dbReference type="Pfam" id="PF08378"/>
    </source>
</evidence>
<protein>
    <submittedName>
        <fullName evidence="3">NERD domain-containing protein</fullName>
    </submittedName>
</protein>
<evidence type="ECO:0000313" key="4">
    <source>
        <dbReference type="Proteomes" id="UP001229836"/>
    </source>
</evidence>
<dbReference type="PANTHER" id="PTHR43788:SF8">
    <property type="entry name" value="DNA-BINDING PROTEIN SMUBP-2"/>
    <property type="match status" value="1"/>
</dbReference>
<dbReference type="InterPro" id="IPR027785">
    <property type="entry name" value="UvrD-like_helicase_C"/>
</dbReference>
<dbReference type="SUPFAM" id="SSF52540">
    <property type="entry name" value="P-loop containing nucleoside triphosphate hydrolases"/>
    <property type="match status" value="1"/>
</dbReference>
<dbReference type="PANTHER" id="PTHR43788">
    <property type="entry name" value="DNA2/NAM7 HELICASE FAMILY MEMBER"/>
    <property type="match status" value="1"/>
</dbReference>
<name>A0ABY8SCS9_9GAMM</name>